<dbReference type="PANTHER" id="PTHR36917:SF1">
    <property type="entry name" value="INNER MEMBRANE-SPANNING PROTEIN YCIB"/>
    <property type="match status" value="1"/>
</dbReference>
<keyword evidence="4 5" id="KW-0472">Membrane</keyword>
<keyword evidence="2 5" id="KW-0812">Transmembrane</keyword>
<keyword evidence="3 5" id="KW-1133">Transmembrane helix</keyword>
<dbReference type="PANTHER" id="PTHR36917">
    <property type="entry name" value="INTRACELLULAR SEPTATION PROTEIN A-RELATED"/>
    <property type="match status" value="1"/>
</dbReference>
<evidence type="ECO:0000256" key="4">
    <source>
        <dbReference type="ARBA" id="ARBA00023136"/>
    </source>
</evidence>
<keyword evidence="5" id="KW-0997">Cell inner membrane</keyword>
<evidence type="ECO:0000313" key="7">
    <source>
        <dbReference type="Proteomes" id="UP001500279"/>
    </source>
</evidence>
<comment type="function">
    <text evidence="5">Plays a role in cell envelope biogenesis, maintenance of cell envelope integrity and membrane homeostasis.</text>
</comment>
<dbReference type="HAMAP" id="MF_00189">
    <property type="entry name" value="YciB"/>
    <property type="match status" value="1"/>
</dbReference>
<evidence type="ECO:0000256" key="5">
    <source>
        <dbReference type="HAMAP-Rule" id="MF_00189"/>
    </source>
</evidence>
<gene>
    <name evidence="5" type="primary">yciB</name>
    <name evidence="6" type="ORF">GCM10009107_48060</name>
</gene>
<protein>
    <recommendedName>
        <fullName evidence="5">Inner membrane-spanning protein YciB</fullName>
    </recommendedName>
</protein>
<proteinExistence type="inferred from homology"/>
<sequence length="219" mass="24333">MKLLFDLLPVILFFLTFRATESHKEWAGEFATQHFGALVSGGVVAASEGPVMLATLVTIVATLCQVIYLKLRGRKVDLMLWISLTLVTVLGGLTVWLHNETFIKWKPSGLYWAFGLTLWISQALFRKNLLRSTMGDQLVLPDAIWQRLNFAWVGFFGMMGLLNLWVAYSFTTETWVSFKLFGGTGLMLLFILGQGLYVSKYMPEEGEASAPAPGPGSGL</sequence>
<dbReference type="NCBIfam" id="NF001325">
    <property type="entry name" value="PRK00259.1-3"/>
    <property type="match status" value="1"/>
</dbReference>
<comment type="similarity">
    <text evidence="5">Belongs to the YciB family.</text>
</comment>
<dbReference type="Proteomes" id="UP001500279">
    <property type="component" value="Unassembled WGS sequence"/>
</dbReference>
<comment type="caution">
    <text evidence="5">Lacks conserved residue(s) required for the propagation of feature annotation.</text>
</comment>
<keyword evidence="7" id="KW-1185">Reference proteome</keyword>
<feature type="transmembrane region" description="Helical" evidence="5">
    <location>
        <begin position="51"/>
        <end position="71"/>
    </location>
</feature>
<comment type="caution">
    <text evidence="6">The sequence shown here is derived from an EMBL/GenBank/DDBJ whole genome shotgun (WGS) entry which is preliminary data.</text>
</comment>
<feature type="transmembrane region" description="Helical" evidence="5">
    <location>
        <begin position="78"/>
        <end position="97"/>
    </location>
</feature>
<reference evidence="6 7" key="1">
    <citation type="journal article" date="2019" name="Int. J. Syst. Evol. Microbiol.">
        <title>The Global Catalogue of Microorganisms (GCM) 10K type strain sequencing project: providing services to taxonomists for standard genome sequencing and annotation.</title>
        <authorList>
            <consortium name="The Broad Institute Genomics Platform"/>
            <consortium name="The Broad Institute Genome Sequencing Center for Infectious Disease"/>
            <person name="Wu L."/>
            <person name="Ma J."/>
        </authorList>
    </citation>
    <scope>NUCLEOTIDE SEQUENCE [LARGE SCALE GENOMIC DNA]</scope>
    <source>
        <strain evidence="6 7">JCM 15503</strain>
    </source>
</reference>
<name>A0ABN1KD80_9BURK</name>
<evidence type="ECO:0000256" key="3">
    <source>
        <dbReference type="ARBA" id="ARBA00022989"/>
    </source>
</evidence>
<comment type="subcellular location">
    <subcellularLocation>
        <location evidence="5">Cell inner membrane</location>
        <topology evidence="5">Multi-pass membrane protein</topology>
    </subcellularLocation>
</comment>
<organism evidence="6 7">
    <name type="scientific">Ideonella azotifigens</name>
    <dbReference type="NCBI Taxonomy" id="513160"/>
    <lineage>
        <taxon>Bacteria</taxon>
        <taxon>Pseudomonadati</taxon>
        <taxon>Pseudomonadota</taxon>
        <taxon>Betaproteobacteria</taxon>
        <taxon>Burkholderiales</taxon>
        <taxon>Sphaerotilaceae</taxon>
        <taxon>Ideonella</taxon>
    </lineage>
</organism>
<evidence type="ECO:0000313" key="6">
    <source>
        <dbReference type="EMBL" id="GAA0763015.1"/>
    </source>
</evidence>
<dbReference type="EMBL" id="BAAAEW010000033">
    <property type="protein sequence ID" value="GAA0763015.1"/>
    <property type="molecule type" value="Genomic_DNA"/>
</dbReference>
<feature type="transmembrane region" description="Helical" evidence="5">
    <location>
        <begin position="180"/>
        <end position="198"/>
    </location>
</feature>
<dbReference type="Pfam" id="PF04279">
    <property type="entry name" value="IspA"/>
    <property type="match status" value="1"/>
</dbReference>
<keyword evidence="1 5" id="KW-1003">Cell membrane</keyword>
<dbReference type="RefSeq" id="WP_141284278.1">
    <property type="nucleotide sequence ID" value="NZ_BAAAEW010000033.1"/>
</dbReference>
<evidence type="ECO:0000256" key="2">
    <source>
        <dbReference type="ARBA" id="ARBA00022692"/>
    </source>
</evidence>
<accession>A0ABN1KD80</accession>
<feature type="transmembrane region" description="Helical" evidence="5">
    <location>
        <begin position="150"/>
        <end position="168"/>
    </location>
</feature>
<evidence type="ECO:0000256" key="1">
    <source>
        <dbReference type="ARBA" id="ARBA00022475"/>
    </source>
</evidence>
<dbReference type="InterPro" id="IPR006008">
    <property type="entry name" value="YciB"/>
</dbReference>